<dbReference type="EMBL" id="AZEU01000041">
    <property type="protein sequence ID" value="KRL52318.1"/>
    <property type="molecule type" value="Genomic_DNA"/>
</dbReference>
<name>A0A0R1R7B5_9LACO</name>
<protein>
    <submittedName>
        <fullName evidence="1">Uncharacterized protein</fullName>
    </submittedName>
</protein>
<gene>
    <name evidence="1" type="ORF">FD01_GL002571</name>
</gene>
<dbReference type="PATRIC" id="fig|1423769.4.peg.2776"/>
<dbReference type="Proteomes" id="UP000051790">
    <property type="component" value="Unassembled WGS sequence"/>
</dbReference>
<evidence type="ECO:0000313" key="1">
    <source>
        <dbReference type="EMBL" id="KRL52318.1"/>
    </source>
</evidence>
<accession>A0A0R1R7B5</accession>
<dbReference type="RefSeq" id="WP_156647258.1">
    <property type="nucleotide sequence ID" value="NZ_AZEU01000041.1"/>
</dbReference>
<dbReference type="AlphaFoldDB" id="A0A0R1R7B5"/>
<proteinExistence type="predicted"/>
<evidence type="ECO:0000313" key="2">
    <source>
        <dbReference type="Proteomes" id="UP000051790"/>
    </source>
</evidence>
<keyword evidence="2" id="KW-1185">Reference proteome</keyword>
<organism evidence="1 2">
    <name type="scientific">Lacticaseibacillus manihotivorans DSM 13343 = JCM 12514</name>
    <dbReference type="NCBI Taxonomy" id="1423769"/>
    <lineage>
        <taxon>Bacteria</taxon>
        <taxon>Bacillati</taxon>
        <taxon>Bacillota</taxon>
        <taxon>Bacilli</taxon>
        <taxon>Lactobacillales</taxon>
        <taxon>Lactobacillaceae</taxon>
        <taxon>Lacticaseibacillus</taxon>
    </lineage>
</organism>
<sequence length="57" mass="6811">MWWFIGSLSLVLATIGGYFHSRNGQREWQILKRNAQQDHLKKGRWCRALTLRLFGHK</sequence>
<comment type="caution">
    <text evidence="1">The sequence shown here is derived from an EMBL/GenBank/DDBJ whole genome shotgun (WGS) entry which is preliminary data.</text>
</comment>
<reference evidence="1 2" key="1">
    <citation type="journal article" date="2015" name="Genome Announc.">
        <title>Expanding the biotechnology potential of lactobacilli through comparative genomics of 213 strains and associated genera.</title>
        <authorList>
            <person name="Sun Z."/>
            <person name="Harris H.M."/>
            <person name="McCann A."/>
            <person name="Guo C."/>
            <person name="Argimon S."/>
            <person name="Zhang W."/>
            <person name="Yang X."/>
            <person name="Jeffery I.B."/>
            <person name="Cooney J.C."/>
            <person name="Kagawa T.F."/>
            <person name="Liu W."/>
            <person name="Song Y."/>
            <person name="Salvetti E."/>
            <person name="Wrobel A."/>
            <person name="Rasinkangas P."/>
            <person name="Parkhill J."/>
            <person name="Rea M.C."/>
            <person name="O'Sullivan O."/>
            <person name="Ritari J."/>
            <person name="Douillard F.P."/>
            <person name="Paul Ross R."/>
            <person name="Yang R."/>
            <person name="Briner A.E."/>
            <person name="Felis G.E."/>
            <person name="de Vos W.M."/>
            <person name="Barrangou R."/>
            <person name="Klaenhammer T.R."/>
            <person name="Caufield P.W."/>
            <person name="Cui Y."/>
            <person name="Zhang H."/>
            <person name="O'Toole P.W."/>
        </authorList>
    </citation>
    <scope>NUCLEOTIDE SEQUENCE [LARGE SCALE GENOMIC DNA]</scope>
    <source>
        <strain evidence="1 2">DSM 13343</strain>
    </source>
</reference>